<organism evidence="2 3">
    <name type="scientific">Apiospora kogelbergensis</name>
    <dbReference type="NCBI Taxonomy" id="1337665"/>
    <lineage>
        <taxon>Eukaryota</taxon>
        <taxon>Fungi</taxon>
        <taxon>Dikarya</taxon>
        <taxon>Ascomycota</taxon>
        <taxon>Pezizomycotina</taxon>
        <taxon>Sordariomycetes</taxon>
        <taxon>Xylariomycetidae</taxon>
        <taxon>Amphisphaeriales</taxon>
        <taxon>Apiosporaceae</taxon>
        <taxon>Apiospora</taxon>
    </lineage>
</organism>
<accession>A0AAW0Q2V1</accession>
<dbReference type="Proteomes" id="UP001392437">
    <property type="component" value="Unassembled WGS sequence"/>
</dbReference>
<keyword evidence="3" id="KW-1185">Reference proteome</keyword>
<name>A0AAW0Q2V1_9PEZI</name>
<protein>
    <submittedName>
        <fullName evidence="2">Uncharacterized protein</fullName>
    </submittedName>
</protein>
<gene>
    <name evidence="2" type="ORF">PG999_014777</name>
</gene>
<reference evidence="2 3" key="1">
    <citation type="submission" date="2023-01" db="EMBL/GenBank/DDBJ databases">
        <title>Analysis of 21 Apiospora genomes using comparative genomics revels a genus with tremendous synthesis potential of carbohydrate active enzymes and secondary metabolites.</title>
        <authorList>
            <person name="Sorensen T."/>
        </authorList>
    </citation>
    <scope>NUCLEOTIDE SEQUENCE [LARGE SCALE GENOMIC DNA]</scope>
    <source>
        <strain evidence="2 3">CBS 117206</strain>
    </source>
</reference>
<sequence>MTVGLVLVLNATTLTAWPLRLVGLCGIILLSLRSVYGLYFHPLSHIPGPRLAAISHVSEFYHDVIRNGMYLWEVEKMHETYGQ</sequence>
<keyword evidence="1" id="KW-1133">Transmembrane helix</keyword>
<feature type="transmembrane region" description="Helical" evidence="1">
    <location>
        <begin position="20"/>
        <end position="40"/>
    </location>
</feature>
<keyword evidence="1" id="KW-0472">Membrane</keyword>
<evidence type="ECO:0000313" key="2">
    <source>
        <dbReference type="EMBL" id="KAK8092578.1"/>
    </source>
</evidence>
<dbReference type="AlphaFoldDB" id="A0AAW0Q2V1"/>
<dbReference type="EMBL" id="JAQQWP010000013">
    <property type="protein sequence ID" value="KAK8092578.1"/>
    <property type="molecule type" value="Genomic_DNA"/>
</dbReference>
<evidence type="ECO:0000313" key="3">
    <source>
        <dbReference type="Proteomes" id="UP001392437"/>
    </source>
</evidence>
<proteinExistence type="predicted"/>
<comment type="caution">
    <text evidence="2">The sequence shown here is derived from an EMBL/GenBank/DDBJ whole genome shotgun (WGS) entry which is preliminary data.</text>
</comment>
<evidence type="ECO:0000256" key="1">
    <source>
        <dbReference type="SAM" id="Phobius"/>
    </source>
</evidence>
<keyword evidence="1" id="KW-0812">Transmembrane</keyword>